<gene>
    <name evidence="1" type="ORF">FQP85_15080</name>
</gene>
<evidence type="ECO:0000313" key="2">
    <source>
        <dbReference type="Proteomes" id="UP000317938"/>
    </source>
</evidence>
<dbReference type="SUPFAM" id="SSF55874">
    <property type="entry name" value="ATPase domain of HSP90 chaperone/DNA topoisomerase II/histidine kinase"/>
    <property type="match status" value="1"/>
</dbReference>
<evidence type="ECO:0000313" key="1">
    <source>
        <dbReference type="EMBL" id="TVU81771.1"/>
    </source>
</evidence>
<dbReference type="Gene3D" id="3.30.565.10">
    <property type="entry name" value="Histidine kinase-like ATPase, C-terminal domain"/>
    <property type="match status" value="1"/>
</dbReference>
<name>A0ABY3FAS4_9GAMM</name>
<dbReference type="Proteomes" id="UP000317938">
    <property type="component" value="Unassembled WGS sequence"/>
</dbReference>
<comment type="caution">
    <text evidence="1">The sequence shown here is derived from an EMBL/GenBank/DDBJ whole genome shotgun (WGS) entry which is preliminary data.</text>
</comment>
<protein>
    <submittedName>
        <fullName evidence="1">DNA mismatch repair protein</fullName>
    </submittedName>
</protein>
<dbReference type="InterPro" id="IPR036890">
    <property type="entry name" value="HATPase_C_sf"/>
</dbReference>
<reference evidence="1 2" key="1">
    <citation type="submission" date="2019-07" db="EMBL/GenBank/DDBJ databases">
        <title>Diversity of Bacteria from Kongsfjorden, Arctic.</title>
        <authorList>
            <person name="Yu Y."/>
        </authorList>
    </citation>
    <scope>NUCLEOTIDE SEQUENCE [LARGE SCALE GENOMIC DNA]</scope>
    <source>
        <strain evidence="1 2">SM1927</strain>
    </source>
</reference>
<dbReference type="EMBL" id="VNFF01000015">
    <property type="protein sequence ID" value="TVU81771.1"/>
    <property type="molecule type" value="Genomic_DNA"/>
</dbReference>
<dbReference type="Pfam" id="PF13589">
    <property type="entry name" value="HATPase_c_3"/>
    <property type="match status" value="1"/>
</dbReference>
<accession>A0ABY3FAS4</accession>
<sequence length="650" mass="74007">MNKQIQVEVQVDHLDKVSKANALNAISELVWNAVDADANKVEVLVDADDMGLSAIHIKDDGHGIHYDKASTYFKGLGGSWKSTHGLSPKGRALHGKEGQGRFKSFSIGRVVEWNTRFNSKDDVFFEYKIQGFADNKKAFSLSPQEQSQITTSGTKVSIYEPLKEFPSLTNGRLAEHLTSTFATYLSTYKDVMLYIDGERIDPDSVISNTEVIELPKVLYEGKEFNYELQIIEWKISTKNQIQLCNKAGFPLLPLDKKIKGSGSVSFTAYLKSDHITELNRQGTLGLGELETSLKAPIEEATKHIKDYLIRRKIEQSSDQLEKWKNENVYPYRNDVSGHVEVAEKQMFDFLALNINELVPEFDKSTLQLKKLQLSLLKQIVSTQPRDLHTILTEVLSLSEQKQKDFAELLKDASLSAIISTTKVITDRLKFLAGIEEIIFNPELKKALKERSQLHKIIEDNTWIFGEQFALSVSDQSLTQVLRKHLDNQGIEIVTDTPVKRLDDSVGIVDLMLTRNIARNHPTEREHLVVELKAPKVKIGQKEINQIESYAFAVADDERFNTIDTNWHFWIISNELDSYTKHRLSGDKLDRGILHSARGITIWVKTWGELINECKHRLEFIRQQLDINIDSSDGLEFLRKNYAELTENSDS</sequence>
<proteinExistence type="predicted"/>
<dbReference type="RefSeq" id="WP_145240147.1">
    <property type="nucleotide sequence ID" value="NZ_VNFF01000015.1"/>
</dbReference>
<organism evidence="1 2">
    <name type="scientific">Pseudoalteromonas neustonica</name>
    <dbReference type="NCBI Taxonomy" id="1840331"/>
    <lineage>
        <taxon>Bacteria</taxon>
        <taxon>Pseudomonadati</taxon>
        <taxon>Pseudomonadota</taxon>
        <taxon>Gammaproteobacteria</taxon>
        <taxon>Alteromonadales</taxon>
        <taxon>Pseudoalteromonadaceae</taxon>
        <taxon>Pseudoalteromonas</taxon>
    </lineage>
</organism>
<keyword evidence="2" id="KW-1185">Reference proteome</keyword>